<proteinExistence type="predicted"/>
<keyword evidence="1" id="KW-1133">Transmembrane helix</keyword>
<sequence length="155" mass="15897">MSGVLACLLRLVVILAGYVAASLSASAFLHAIVFAWAGFEPGDAPALVAGSLIFSVPFVALFVAYFGFIPSVAVVLVSEFLARRDWLTYALGGGAVAAVFLAFLYQASDPGLEAASPRVMATILGSGIVGGIFYWLVAGRTAGSWRAPAAISPGP</sequence>
<name>A0ABY2Q9A5_9HYPH</name>
<protein>
    <submittedName>
        <fullName evidence="2">Uncharacterized protein</fullName>
    </submittedName>
</protein>
<keyword evidence="3" id="KW-1185">Reference proteome</keyword>
<keyword evidence="1" id="KW-0472">Membrane</keyword>
<organism evidence="2 3">
    <name type="scientific">Ollibium composti</name>
    <dbReference type="NCBI Taxonomy" id="2675109"/>
    <lineage>
        <taxon>Bacteria</taxon>
        <taxon>Pseudomonadati</taxon>
        <taxon>Pseudomonadota</taxon>
        <taxon>Alphaproteobacteria</taxon>
        <taxon>Hyphomicrobiales</taxon>
        <taxon>Phyllobacteriaceae</taxon>
        <taxon>Ollibium</taxon>
    </lineage>
</organism>
<feature type="transmembrane region" description="Helical" evidence="1">
    <location>
        <begin position="86"/>
        <end position="107"/>
    </location>
</feature>
<feature type="transmembrane region" description="Helical" evidence="1">
    <location>
        <begin position="119"/>
        <end position="137"/>
    </location>
</feature>
<evidence type="ECO:0000313" key="2">
    <source>
        <dbReference type="EMBL" id="THF57114.1"/>
    </source>
</evidence>
<accession>A0ABY2Q9A5</accession>
<reference evidence="2 3" key="1">
    <citation type="submission" date="2019-04" db="EMBL/GenBank/DDBJ databases">
        <title>Mesorhizobium composti sp. nov., isolated from compost.</title>
        <authorList>
            <person name="Lin S.-Y."/>
            <person name="Hameed A."/>
            <person name="Hsieh Y.-T."/>
            <person name="Young C.-C."/>
        </authorList>
    </citation>
    <scope>NUCLEOTIDE SEQUENCE [LARGE SCALE GENOMIC DNA]</scope>
    <source>
        <strain evidence="2 3">CC-YTH430</strain>
    </source>
</reference>
<comment type="caution">
    <text evidence="2">The sequence shown here is derived from an EMBL/GenBank/DDBJ whole genome shotgun (WGS) entry which is preliminary data.</text>
</comment>
<dbReference type="RefSeq" id="WP_136357617.1">
    <property type="nucleotide sequence ID" value="NZ_SSNY01000006.1"/>
</dbReference>
<dbReference type="EMBL" id="SSNY01000006">
    <property type="protein sequence ID" value="THF57114.1"/>
    <property type="molecule type" value="Genomic_DNA"/>
</dbReference>
<dbReference type="Proteomes" id="UP000306441">
    <property type="component" value="Unassembled WGS sequence"/>
</dbReference>
<keyword evidence="1" id="KW-0812">Transmembrane</keyword>
<gene>
    <name evidence="2" type="ORF">E6C48_12415</name>
</gene>
<evidence type="ECO:0000256" key="1">
    <source>
        <dbReference type="SAM" id="Phobius"/>
    </source>
</evidence>
<feature type="transmembrane region" description="Helical" evidence="1">
    <location>
        <begin position="47"/>
        <end position="77"/>
    </location>
</feature>
<evidence type="ECO:0000313" key="3">
    <source>
        <dbReference type="Proteomes" id="UP000306441"/>
    </source>
</evidence>